<organism evidence="1 2">
    <name type="scientific">Diaporthe ampelina</name>
    <dbReference type="NCBI Taxonomy" id="1214573"/>
    <lineage>
        <taxon>Eukaryota</taxon>
        <taxon>Fungi</taxon>
        <taxon>Dikarya</taxon>
        <taxon>Ascomycota</taxon>
        <taxon>Pezizomycotina</taxon>
        <taxon>Sordariomycetes</taxon>
        <taxon>Sordariomycetidae</taxon>
        <taxon>Diaporthales</taxon>
        <taxon>Diaporthaceae</taxon>
        <taxon>Diaporthe</taxon>
    </lineage>
</organism>
<name>A0A0G2HFN6_9PEZI</name>
<reference evidence="1 2" key="1">
    <citation type="submission" date="2015-05" db="EMBL/GenBank/DDBJ databases">
        <title>Distinctive expansion of gene families associated with plant cell wall degradation and secondary metabolism in the genomes of grapevine trunk pathogens.</title>
        <authorList>
            <person name="Lawrence D.P."/>
            <person name="Travadon R."/>
            <person name="Rolshausen P.E."/>
            <person name="Baumgartner K."/>
        </authorList>
    </citation>
    <scope>NUCLEOTIDE SEQUENCE [LARGE SCALE GENOMIC DNA]</scope>
    <source>
        <strain evidence="1">DA912</strain>
    </source>
</reference>
<reference evidence="1 2" key="2">
    <citation type="submission" date="2015-05" db="EMBL/GenBank/DDBJ databases">
        <authorList>
            <person name="Morales-Cruz A."/>
            <person name="Amrine K.C."/>
            <person name="Cantu D."/>
        </authorList>
    </citation>
    <scope>NUCLEOTIDE SEQUENCE [LARGE SCALE GENOMIC DNA]</scope>
    <source>
        <strain evidence="1">DA912</strain>
    </source>
</reference>
<accession>A0A0G2HFN6</accession>
<dbReference type="Gene3D" id="1.25.40.10">
    <property type="entry name" value="Tetratricopeptide repeat domain"/>
    <property type="match status" value="1"/>
</dbReference>
<dbReference type="Proteomes" id="UP000034680">
    <property type="component" value="Unassembled WGS sequence"/>
</dbReference>
<dbReference type="STRING" id="1214573.A0A0G2HFN6"/>
<dbReference type="InterPro" id="IPR011717">
    <property type="entry name" value="TPR-4"/>
</dbReference>
<dbReference type="AlphaFoldDB" id="A0A0G2HFN6"/>
<keyword evidence="2" id="KW-1185">Reference proteome</keyword>
<comment type="caution">
    <text evidence="1">The sequence shown here is derived from an EMBL/GenBank/DDBJ whole genome shotgun (WGS) entry which is preliminary data.</text>
</comment>
<dbReference type="EMBL" id="LCUC01000225">
    <property type="protein sequence ID" value="KKY33913.1"/>
    <property type="molecule type" value="Genomic_DNA"/>
</dbReference>
<dbReference type="InterPro" id="IPR011990">
    <property type="entry name" value="TPR-like_helical_dom_sf"/>
</dbReference>
<dbReference type="SUPFAM" id="SSF48452">
    <property type="entry name" value="TPR-like"/>
    <property type="match status" value="1"/>
</dbReference>
<dbReference type="GO" id="GO:0042802">
    <property type="term" value="F:identical protein binding"/>
    <property type="evidence" value="ECO:0007669"/>
    <property type="project" value="InterPro"/>
</dbReference>
<sequence>MIHRIEGDHEAAVNIIDTVIHQQQPNTHTPRDTAAIGHLKLQRALNYVQVDDLPHAEQVLEEWRPLGDEPSLMEQVVYFRRGVTLGRVLRTQGRFSEAHTHLKRSQDLAEQLRDLTFNDDRRDLTCEMADTLRELDKPEAAEVYLRREFARRGEEAQDPAASGKSLLEASLAEVLFAQGRTEEAERLCVKTESRADNLMKLGKLRICVVLAKIYHTRSNHEGALRYWDEAMRQVAKFPWTTGRTTHTILLSRRENMRFLGITDARDQFLQHTASSDALGTPGGMLYWIAGLRHWQNYLDSEATWSRM</sequence>
<dbReference type="Pfam" id="PF07721">
    <property type="entry name" value="TPR_4"/>
    <property type="match status" value="1"/>
</dbReference>
<dbReference type="OrthoDB" id="5234368at2759"/>
<evidence type="ECO:0000313" key="2">
    <source>
        <dbReference type="Proteomes" id="UP000034680"/>
    </source>
</evidence>
<gene>
    <name evidence="1" type="ORF">UCDDA912_g06158</name>
</gene>
<protein>
    <submittedName>
        <fullName evidence="1">Putative and nb-arc domain</fullName>
    </submittedName>
</protein>
<evidence type="ECO:0000313" key="1">
    <source>
        <dbReference type="EMBL" id="KKY33913.1"/>
    </source>
</evidence>
<proteinExistence type="predicted"/>